<dbReference type="Proteomes" id="UP000717996">
    <property type="component" value="Unassembled WGS sequence"/>
</dbReference>
<feature type="compositionally biased region" description="Low complexity" evidence="1">
    <location>
        <begin position="147"/>
        <end position="165"/>
    </location>
</feature>
<proteinExistence type="predicted"/>
<evidence type="ECO:0000313" key="5">
    <source>
        <dbReference type="Proteomes" id="UP000717996"/>
    </source>
</evidence>
<feature type="signal peptide" evidence="3">
    <location>
        <begin position="1"/>
        <end position="26"/>
    </location>
</feature>
<feature type="compositionally biased region" description="Basic and acidic residues" evidence="1">
    <location>
        <begin position="84"/>
        <end position="95"/>
    </location>
</feature>
<feature type="compositionally biased region" description="Polar residues" evidence="1">
    <location>
        <begin position="412"/>
        <end position="425"/>
    </location>
</feature>
<dbReference type="OrthoDB" id="2254026at2759"/>
<evidence type="ECO:0000313" key="4">
    <source>
        <dbReference type="EMBL" id="KAG1548126.1"/>
    </source>
</evidence>
<sequence length="425" mass="46882">MLLSGVKLNFIFFISLLLLSLEFTLCFEQFPTSPSPDKHVPQQLPDSPSDTDEAWYNGKKKEEKNKENKKDDDDHHISTWNNEQGKEHSGDKDKYSGFTNSVGTPSHTIVTTVVVTTIESPTTIYTGENQPAKQQGDTEGSTQTMDPNSTANQSPSSSNSSNRTPNDGRKAYRKLQLALSIVGSITGTILIVGIFLYTRKKIRNKRKKTEEITRSINSSPQGPIFPHCNHRSSMPTECRPYSFRDDSTVVDFSANPFSDMNKINVSQAGQITLTRTTSEPCLSSTYRINQTSFMPPLTSAIQPSAPPAEEIDINPFEDPNHFVPHCGHRSTPSQVRGSDLKDFHDEIDLGLPFSSHELPPPAYTLNITPTAPPLYALPGSPTSASNQQVLNRRQSESSTNSQANPSGLAPMNLNTRSQINNSRNG</sequence>
<keyword evidence="2" id="KW-0812">Transmembrane</keyword>
<evidence type="ECO:0000256" key="2">
    <source>
        <dbReference type="SAM" id="Phobius"/>
    </source>
</evidence>
<evidence type="ECO:0000256" key="1">
    <source>
        <dbReference type="SAM" id="MobiDB-lite"/>
    </source>
</evidence>
<accession>A0A9P6YHK1</accession>
<feature type="region of interest" description="Disordered" evidence="1">
    <location>
        <begin position="374"/>
        <end position="425"/>
    </location>
</feature>
<feature type="chain" id="PRO_5040208412" description="Mid2 domain-containing protein" evidence="3">
    <location>
        <begin position="27"/>
        <end position="425"/>
    </location>
</feature>
<keyword evidence="2" id="KW-0472">Membrane</keyword>
<feature type="compositionally biased region" description="Polar residues" evidence="1">
    <location>
        <begin position="124"/>
        <end position="146"/>
    </location>
</feature>
<feature type="compositionally biased region" description="Polar residues" evidence="1">
    <location>
        <begin position="380"/>
        <end position="405"/>
    </location>
</feature>
<keyword evidence="3" id="KW-0732">Signal</keyword>
<feature type="region of interest" description="Disordered" evidence="1">
    <location>
        <begin position="122"/>
        <end position="168"/>
    </location>
</feature>
<reference evidence="4" key="1">
    <citation type="journal article" date="2020" name="Microb. Genom.">
        <title>Genetic diversity of clinical and environmental Mucorales isolates obtained from an investigation of mucormycosis cases among solid organ transplant recipients.</title>
        <authorList>
            <person name="Nguyen M.H."/>
            <person name="Kaul D."/>
            <person name="Muto C."/>
            <person name="Cheng S.J."/>
            <person name="Richter R.A."/>
            <person name="Bruno V.M."/>
            <person name="Liu G."/>
            <person name="Beyhan S."/>
            <person name="Sundermann A.J."/>
            <person name="Mounaud S."/>
            <person name="Pasculle A.W."/>
            <person name="Nierman W.C."/>
            <person name="Driscoll E."/>
            <person name="Cumbie R."/>
            <person name="Clancy C.J."/>
            <person name="Dupont C.L."/>
        </authorList>
    </citation>
    <scope>NUCLEOTIDE SEQUENCE</scope>
    <source>
        <strain evidence="4">GL16</strain>
    </source>
</reference>
<dbReference type="AlphaFoldDB" id="A0A9P6YHK1"/>
<protein>
    <recommendedName>
        <fullName evidence="6">Mid2 domain-containing protein</fullName>
    </recommendedName>
</protein>
<feature type="region of interest" description="Disordered" evidence="1">
    <location>
        <begin position="33"/>
        <end position="101"/>
    </location>
</feature>
<keyword evidence="2" id="KW-1133">Transmembrane helix</keyword>
<dbReference type="EMBL" id="JAANIT010000398">
    <property type="protein sequence ID" value="KAG1548126.1"/>
    <property type="molecule type" value="Genomic_DNA"/>
</dbReference>
<organism evidence="4 5">
    <name type="scientific">Rhizopus oryzae</name>
    <name type="common">Mucormycosis agent</name>
    <name type="synonym">Rhizopus arrhizus var. delemar</name>
    <dbReference type="NCBI Taxonomy" id="64495"/>
    <lineage>
        <taxon>Eukaryota</taxon>
        <taxon>Fungi</taxon>
        <taxon>Fungi incertae sedis</taxon>
        <taxon>Mucoromycota</taxon>
        <taxon>Mucoromycotina</taxon>
        <taxon>Mucoromycetes</taxon>
        <taxon>Mucorales</taxon>
        <taxon>Mucorineae</taxon>
        <taxon>Rhizopodaceae</taxon>
        <taxon>Rhizopus</taxon>
    </lineage>
</organism>
<feature type="compositionally biased region" description="Basic and acidic residues" evidence="1">
    <location>
        <begin position="59"/>
        <end position="77"/>
    </location>
</feature>
<feature type="transmembrane region" description="Helical" evidence="2">
    <location>
        <begin position="177"/>
        <end position="198"/>
    </location>
</feature>
<name>A0A9P6YHK1_RHIOR</name>
<comment type="caution">
    <text evidence="4">The sequence shown here is derived from an EMBL/GenBank/DDBJ whole genome shotgun (WGS) entry which is preliminary data.</text>
</comment>
<evidence type="ECO:0008006" key="6">
    <source>
        <dbReference type="Google" id="ProtNLM"/>
    </source>
</evidence>
<evidence type="ECO:0000256" key="3">
    <source>
        <dbReference type="SAM" id="SignalP"/>
    </source>
</evidence>
<gene>
    <name evidence="4" type="ORF">G6F51_003856</name>
</gene>